<keyword evidence="3" id="KW-1185">Reference proteome</keyword>
<dbReference type="EMBL" id="JAKVIN010000012">
    <property type="protein sequence ID" value="MCJ8151861.1"/>
    <property type="molecule type" value="Genomic_DNA"/>
</dbReference>
<accession>A0ABT0CTB9</accession>
<protein>
    <submittedName>
        <fullName evidence="2">Uncharacterized protein</fullName>
    </submittedName>
</protein>
<sequence>MEHNNKEQRQRLRDAYMKLGLQMQPTAFVTLTTNDTVKTDARKKKDQGPPKALTWRHQGEPKVSEISKTLDMTRLIGEYLAMMDRALLGRNWSQVSPDQRTDGLFIIEHTKTNIHAHGLLRFPAAKTRDLEVLTLMKWNRLTQSGDTNFQSICDVDRVAEYCMKEMANVQFSSDQVVLTRQFMAA</sequence>
<dbReference type="Proteomes" id="UP001201844">
    <property type="component" value="Unassembled WGS sequence"/>
</dbReference>
<reference evidence="2 3" key="1">
    <citation type="submission" date="2022-02" db="EMBL/GenBank/DDBJ databases">
        <title>Shinella B3.7 sp. nov., isolated from Sediment (Zhairuo Island).</title>
        <authorList>
            <person name="Chen G."/>
        </authorList>
    </citation>
    <scope>NUCLEOTIDE SEQUENCE [LARGE SCALE GENOMIC DNA]</scope>
    <source>
        <strain evidence="2 3">B3.7</strain>
    </source>
</reference>
<gene>
    <name evidence="2" type="ORF">MKI86_22245</name>
</gene>
<organism evidence="2 3">
    <name type="scientific">Shinella sedimenti</name>
    <dbReference type="NCBI Taxonomy" id="2919913"/>
    <lineage>
        <taxon>Bacteria</taxon>
        <taxon>Pseudomonadati</taxon>
        <taxon>Pseudomonadota</taxon>
        <taxon>Alphaproteobacteria</taxon>
        <taxon>Hyphomicrobiales</taxon>
        <taxon>Rhizobiaceae</taxon>
        <taxon>Shinella</taxon>
    </lineage>
</organism>
<dbReference type="RefSeq" id="WP_241605446.1">
    <property type="nucleotide sequence ID" value="NZ_JAKVIN010000012.1"/>
</dbReference>
<evidence type="ECO:0000256" key="1">
    <source>
        <dbReference type="SAM" id="MobiDB-lite"/>
    </source>
</evidence>
<comment type="caution">
    <text evidence="2">The sequence shown here is derived from an EMBL/GenBank/DDBJ whole genome shotgun (WGS) entry which is preliminary data.</text>
</comment>
<evidence type="ECO:0000313" key="2">
    <source>
        <dbReference type="EMBL" id="MCJ8151861.1"/>
    </source>
</evidence>
<name>A0ABT0CTB9_9HYPH</name>
<feature type="region of interest" description="Disordered" evidence="1">
    <location>
        <begin position="38"/>
        <end position="59"/>
    </location>
</feature>
<evidence type="ECO:0000313" key="3">
    <source>
        <dbReference type="Proteomes" id="UP001201844"/>
    </source>
</evidence>
<proteinExistence type="predicted"/>